<evidence type="ECO:0000256" key="1">
    <source>
        <dbReference type="SAM" id="MobiDB-lite"/>
    </source>
</evidence>
<feature type="compositionally biased region" description="Low complexity" evidence="1">
    <location>
        <begin position="47"/>
        <end position="63"/>
    </location>
</feature>
<dbReference type="Proteomes" id="UP000649259">
    <property type="component" value="Unassembled WGS sequence"/>
</dbReference>
<comment type="caution">
    <text evidence="2">The sequence shown here is derived from an EMBL/GenBank/DDBJ whole genome shotgun (WGS) entry which is preliminary data.</text>
</comment>
<evidence type="ECO:0000313" key="2">
    <source>
        <dbReference type="EMBL" id="GHI66080.1"/>
    </source>
</evidence>
<gene>
    <name evidence="2" type="ORF">Saso_77300</name>
</gene>
<keyword evidence="3" id="KW-1185">Reference proteome</keyword>
<reference evidence="3" key="1">
    <citation type="submission" date="2023-07" db="EMBL/GenBank/DDBJ databases">
        <title>Whole genome shotgun sequence of Streptomyces cacaoi subsp. asoensis NBRC 13813.</title>
        <authorList>
            <person name="Komaki H."/>
            <person name="Tamura T."/>
        </authorList>
    </citation>
    <scope>NUCLEOTIDE SEQUENCE [LARGE SCALE GENOMIC DNA]</scope>
    <source>
        <strain evidence="3">NBRC 13813</strain>
    </source>
</reference>
<feature type="compositionally biased region" description="Polar residues" evidence="1">
    <location>
        <begin position="20"/>
        <end position="34"/>
    </location>
</feature>
<name>A0ABQ3SD63_9ACTN</name>
<evidence type="ECO:0000313" key="3">
    <source>
        <dbReference type="Proteomes" id="UP000649259"/>
    </source>
</evidence>
<organism evidence="2 3">
    <name type="scientific">Streptomyces asoensis</name>
    <dbReference type="NCBI Taxonomy" id="249586"/>
    <lineage>
        <taxon>Bacteria</taxon>
        <taxon>Bacillati</taxon>
        <taxon>Actinomycetota</taxon>
        <taxon>Actinomycetes</taxon>
        <taxon>Kitasatosporales</taxon>
        <taxon>Streptomycetaceae</taxon>
        <taxon>Streptomyces</taxon>
    </lineage>
</organism>
<feature type="compositionally biased region" description="Low complexity" evidence="1">
    <location>
        <begin position="118"/>
        <end position="139"/>
    </location>
</feature>
<dbReference type="EMBL" id="BNEB01000006">
    <property type="protein sequence ID" value="GHI66080.1"/>
    <property type="molecule type" value="Genomic_DNA"/>
</dbReference>
<accession>A0ABQ3SD63</accession>
<sequence length="160" mass="16258">MTPAKTPVALPFNDPGSIPARSNTSHAVSNNNRCCGSIANASRGEIPKNPASNSPAPSKNPPSRAYDFPTTPGSGSYNLSTSHPRPPGNNDTASPPDATRSHNPSGDPTPPGKRHAIPTIATGSSTPTPPTTERATPADTPAPRPSTSPRTNPANTNGVG</sequence>
<protein>
    <submittedName>
        <fullName evidence="2">Uncharacterized protein</fullName>
    </submittedName>
</protein>
<proteinExistence type="predicted"/>
<feature type="region of interest" description="Disordered" evidence="1">
    <location>
        <begin position="1"/>
        <end position="160"/>
    </location>
</feature>
<feature type="compositionally biased region" description="Polar residues" evidence="1">
    <location>
        <begin position="71"/>
        <end position="93"/>
    </location>
</feature>